<dbReference type="EMBL" id="JAATWM020000005">
    <property type="protein sequence ID" value="KAF9880204.1"/>
    <property type="molecule type" value="Genomic_DNA"/>
</dbReference>
<keyword evidence="3" id="KW-0805">Transcription regulation</keyword>
<dbReference type="GO" id="GO:0000981">
    <property type="term" value="F:DNA-binding transcription factor activity, RNA polymerase II-specific"/>
    <property type="evidence" value="ECO:0007669"/>
    <property type="project" value="InterPro"/>
</dbReference>
<dbReference type="OrthoDB" id="4216928at2759"/>
<dbReference type="AlphaFoldDB" id="A0A9P6ICB1"/>
<evidence type="ECO:0000256" key="6">
    <source>
        <dbReference type="SAM" id="MobiDB-lite"/>
    </source>
</evidence>
<keyword evidence="9" id="KW-1185">Reference proteome</keyword>
<dbReference type="CDD" id="cd00067">
    <property type="entry name" value="GAL4"/>
    <property type="match status" value="1"/>
</dbReference>
<dbReference type="InterPro" id="IPR001138">
    <property type="entry name" value="Zn2Cys6_DnaBD"/>
</dbReference>
<dbReference type="SMART" id="SM00066">
    <property type="entry name" value="GAL4"/>
    <property type="match status" value="1"/>
</dbReference>
<evidence type="ECO:0000256" key="4">
    <source>
        <dbReference type="ARBA" id="ARBA00023163"/>
    </source>
</evidence>
<dbReference type="Gene3D" id="4.10.240.10">
    <property type="entry name" value="Zn(2)-C6 fungal-type DNA-binding domain"/>
    <property type="match status" value="1"/>
</dbReference>
<dbReference type="PROSITE" id="PS50048">
    <property type="entry name" value="ZN2_CY6_FUNGAL_2"/>
    <property type="match status" value="1"/>
</dbReference>
<dbReference type="GO" id="GO:0008270">
    <property type="term" value="F:zinc ion binding"/>
    <property type="evidence" value="ECO:0007669"/>
    <property type="project" value="InterPro"/>
</dbReference>
<dbReference type="PANTHER" id="PTHR47660">
    <property type="entry name" value="TRANSCRIPTION FACTOR WITH C2H2 AND ZN(2)-CYS(6) DNA BINDING DOMAIN (EUROFUNG)-RELATED-RELATED"/>
    <property type="match status" value="1"/>
</dbReference>
<proteinExistence type="predicted"/>
<evidence type="ECO:0000256" key="1">
    <source>
        <dbReference type="ARBA" id="ARBA00022723"/>
    </source>
</evidence>
<dbReference type="Proteomes" id="UP000781932">
    <property type="component" value="Unassembled WGS sequence"/>
</dbReference>
<accession>A0A9P6ICB1</accession>
<name>A0A9P6ICB1_9PEZI</name>
<evidence type="ECO:0000256" key="2">
    <source>
        <dbReference type="ARBA" id="ARBA00022833"/>
    </source>
</evidence>
<reference evidence="8" key="1">
    <citation type="submission" date="2020-03" db="EMBL/GenBank/DDBJ databases">
        <authorList>
            <person name="He L."/>
        </authorList>
    </citation>
    <scope>NUCLEOTIDE SEQUENCE</scope>
    <source>
        <strain evidence="8">CkLH20</strain>
    </source>
</reference>
<evidence type="ECO:0000256" key="3">
    <source>
        <dbReference type="ARBA" id="ARBA00023015"/>
    </source>
</evidence>
<evidence type="ECO:0000313" key="9">
    <source>
        <dbReference type="Proteomes" id="UP000781932"/>
    </source>
</evidence>
<dbReference type="SUPFAM" id="SSF57701">
    <property type="entry name" value="Zn2/Cys6 DNA-binding domain"/>
    <property type="match status" value="1"/>
</dbReference>
<evidence type="ECO:0000259" key="7">
    <source>
        <dbReference type="PROSITE" id="PS50048"/>
    </source>
</evidence>
<keyword evidence="2" id="KW-0862">Zinc</keyword>
<comment type="caution">
    <text evidence="8">The sequence shown here is derived from an EMBL/GenBank/DDBJ whole genome shotgun (WGS) entry which is preliminary data.</text>
</comment>
<evidence type="ECO:0000313" key="8">
    <source>
        <dbReference type="EMBL" id="KAF9880204.1"/>
    </source>
</evidence>
<dbReference type="PROSITE" id="PS00463">
    <property type="entry name" value="ZN2_CY6_FUNGAL_1"/>
    <property type="match status" value="1"/>
</dbReference>
<dbReference type="GeneID" id="62157951"/>
<sequence>MSNSFFERANPPPRRKTCVACTKAKRRCDHGQPACLRCSRRKIDCVYPDQPAAARSRARAVNNTPQSVYTPLPKDNSDSTLDDVLVPAGPDGLTPSYDSVIPWSQGPDLLPLDLGELEDITLDMGFDDLINPNALLDGVMSIPVAMSPNPDRELVSAHGRPAHTTLEEMIATRLQYALDTIKTAPSLMVLENQVPWCHKYLYRTHMPREMQVLKTIQARAHEILAAPLPKERLDILARIQAILLYQIIRLFDGDIPMRASAHHSLHALEPALDALLPFVKWVPSQPTTGPAEDQTMCPTKDFFHEWIFQESARRTMFLSCFFLVAYQMLVGNESPICCEDRYLFCQSWTLSAHLWQASNVVEFAVAWREKRHFVINKQSFTEVLREASADDVDLFGRILMSGALGIEETRLWFYNRGGIL</sequence>
<dbReference type="Pfam" id="PF00172">
    <property type="entry name" value="Zn_clus"/>
    <property type="match status" value="1"/>
</dbReference>
<feature type="region of interest" description="Disordered" evidence="6">
    <location>
        <begin position="58"/>
        <end position="80"/>
    </location>
</feature>
<evidence type="ECO:0000256" key="5">
    <source>
        <dbReference type="ARBA" id="ARBA00023242"/>
    </source>
</evidence>
<dbReference type="InterPro" id="IPR036864">
    <property type="entry name" value="Zn2-C6_fun-type_DNA-bd_sf"/>
</dbReference>
<protein>
    <recommendedName>
        <fullName evidence="7">Zn(2)-C6 fungal-type domain-containing protein</fullName>
    </recommendedName>
</protein>
<keyword evidence="4" id="KW-0804">Transcription</keyword>
<organism evidence="8 9">
    <name type="scientific">Colletotrichum karsti</name>
    <dbReference type="NCBI Taxonomy" id="1095194"/>
    <lineage>
        <taxon>Eukaryota</taxon>
        <taxon>Fungi</taxon>
        <taxon>Dikarya</taxon>
        <taxon>Ascomycota</taxon>
        <taxon>Pezizomycotina</taxon>
        <taxon>Sordariomycetes</taxon>
        <taxon>Hypocreomycetidae</taxon>
        <taxon>Glomerellales</taxon>
        <taxon>Glomerellaceae</taxon>
        <taxon>Colletotrichum</taxon>
        <taxon>Colletotrichum boninense species complex</taxon>
    </lineage>
</organism>
<gene>
    <name evidence="8" type="ORF">CkaCkLH20_02158</name>
</gene>
<dbReference type="RefSeq" id="XP_038749665.1">
    <property type="nucleotide sequence ID" value="XM_038884877.1"/>
</dbReference>
<keyword evidence="1" id="KW-0479">Metal-binding</keyword>
<feature type="domain" description="Zn(2)-C6 fungal-type" evidence="7">
    <location>
        <begin position="17"/>
        <end position="47"/>
    </location>
</feature>
<keyword evidence="5" id="KW-0539">Nucleus</keyword>
<reference evidence="8" key="2">
    <citation type="submission" date="2020-11" db="EMBL/GenBank/DDBJ databases">
        <title>Whole genome sequencing of Colletotrichum sp.</title>
        <authorList>
            <person name="Li H."/>
        </authorList>
    </citation>
    <scope>NUCLEOTIDE SEQUENCE</scope>
    <source>
        <strain evidence="8">CkLH20</strain>
    </source>
</reference>